<dbReference type="Gene3D" id="3.40.640.10">
    <property type="entry name" value="Type I PLP-dependent aspartate aminotransferase-like (Major domain)"/>
    <property type="match status" value="1"/>
</dbReference>
<evidence type="ECO:0000256" key="3">
    <source>
        <dbReference type="ARBA" id="ARBA00022605"/>
    </source>
</evidence>
<dbReference type="RefSeq" id="WP_048080272.1">
    <property type="nucleotide sequence ID" value="NZ_JAPVER010000018.1"/>
</dbReference>
<dbReference type="InterPro" id="IPR015424">
    <property type="entry name" value="PyrdxlP-dep_Trfase"/>
</dbReference>
<evidence type="ECO:0000259" key="8">
    <source>
        <dbReference type="Pfam" id="PF00155"/>
    </source>
</evidence>
<proteinExistence type="inferred from homology"/>
<evidence type="ECO:0000313" key="9">
    <source>
        <dbReference type="EMBL" id="MCZ3364968.1"/>
    </source>
</evidence>
<dbReference type="InterPro" id="IPR004839">
    <property type="entry name" value="Aminotransferase_I/II_large"/>
</dbReference>
<accession>A0A9E5A6W7</accession>
<dbReference type="GO" id="GO:0004400">
    <property type="term" value="F:histidinol-phosphate transaminase activity"/>
    <property type="evidence" value="ECO:0007669"/>
    <property type="project" value="UniProtKB-UniRule"/>
</dbReference>
<dbReference type="PANTHER" id="PTHR42885">
    <property type="entry name" value="HISTIDINOL-PHOSPHATE AMINOTRANSFERASE-RELATED"/>
    <property type="match status" value="1"/>
</dbReference>
<evidence type="ECO:0000256" key="1">
    <source>
        <dbReference type="ARBA" id="ARBA00001933"/>
    </source>
</evidence>
<dbReference type="Proteomes" id="UP001074446">
    <property type="component" value="Unassembled WGS sequence"/>
</dbReference>
<keyword evidence="6 7" id="KW-0368">Histidine biosynthesis</keyword>
<dbReference type="HAMAP" id="MF_01023">
    <property type="entry name" value="HisC_aminotrans_2"/>
    <property type="match status" value="1"/>
</dbReference>
<dbReference type="SUPFAM" id="SSF53383">
    <property type="entry name" value="PLP-dependent transferases"/>
    <property type="match status" value="1"/>
</dbReference>
<evidence type="ECO:0000256" key="2">
    <source>
        <dbReference type="ARBA" id="ARBA00022576"/>
    </source>
</evidence>
<dbReference type="EC" id="2.6.1.9" evidence="7"/>
<dbReference type="InterPro" id="IPR015421">
    <property type="entry name" value="PyrdxlP-dep_Trfase_major"/>
</dbReference>
<keyword evidence="11" id="KW-1185">Reference proteome</keyword>
<reference evidence="10" key="1">
    <citation type="submission" date="2022-12" db="EMBL/GenBank/DDBJ databases">
        <title>Reclassification of two methanogenic archaea species isolated from the Kolyma lowland permafrost.</title>
        <authorList>
            <person name="Trubitsyn V.E."/>
            <person name="Rivkina E.M."/>
            <person name="Shcherbakova V.A."/>
        </authorList>
    </citation>
    <scope>NUCLEOTIDE SEQUENCE</scope>
    <source>
        <strain evidence="9">M2</strain>
        <strain evidence="10">MK4</strain>
    </source>
</reference>
<organism evidence="10">
    <name type="scientific">Methanobacterium veterum</name>
    <dbReference type="NCBI Taxonomy" id="408577"/>
    <lineage>
        <taxon>Archaea</taxon>
        <taxon>Methanobacteriati</taxon>
        <taxon>Methanobacteriota</taxon>
        <taxon>Methanomada group</taxon>
        <taxon>Methanobacteria</taxon>
        <taxon>Methanobacteriales</taxon>
        <taxon>Methanobacteriaceae</taxon>
        <taxon>Methanobacterium</taxon>
    </lineage>
</organism>
<evidence type="ECO:0000313" key="10">
    <source>
        <dbReference type="EMBL" id="MCZ3372723.1"/>
    </source>
</evidence>
<gene>
    <name evidence="7 10" type="primary">hisC</name>
    <name evidence="10" type="ORF">O3H35_08755</name>
    <name evidence="9" type="ORF">O3H54_03635</name>
</gene>
<comment type="cofactor">
    <cofactor evidence="1 7">
        <name>pyridoxal 5'-phosphate</name>
        <dbReference type="ChEBI" id="CHEBI:597326"/>
    </cofactor>
</comment>
<comment type="caution">
    <text evidence="10">The sequence shown here is derived from an EMBL/GenBank/DDBJ whole genome shotgun (WGS) entry which is preliminary data.</text>
</comment>
<evidence type="ECO:0000313" key="11">
    <source>
        <dbReference type="Proteomes" id="UP001068021"/>
    </source>
</evidence>
<name>A0A9E5A6W7_9EURY</name>
<dbReference type="InterPro" id="IPR005861">
    <property type="entry name" value="HisP_aminotrans"/>
</dbReference>
<evidence type="ECO:0000256" key="7">
    <source>
        <dbReference type="HAMAP-Rule" id="MF_01023"/>
    </source>
</evidence>
<evidence type="ECO:0000256" key="4">
    <source>
        <dbReference type="ARBA" id="ARBA00022679"/>
    </source>
</evidence>
<keyword evidence="5 7" id="KW-0663">Pyridoxal phosphate</keyword>
<keyword evidence="2 7" id="KW-0032">Aminotransferase</keyword>
<comment type="similarity">
    <text evidence="7">Belongs to the class-II pyridoxal-phosphate-dependent aminotransferase family. Histidinol-phosphate aminotransferase subfamily.</text>
</comment>
<dbReference type="NCBIfam" id="TIGR01141">
    <property type="entry name" value="hisC"/>
    <property type="match status" value="1"/>
</dbReference>
<protein>
    <recommendedName>
        <fullName evidence="7">Histidinol-phosphate aminotransferase</fullName>
        <ecNumber evidence="7">2.6.1.9</ecNumber>
    </recommendedName>
    <alternativeName>
        <fullName evidence="7">Imidazole acetol-phosphate transaminase</fullName>
    </alternativeName>
</protein>
<feature type="domain" description="Aminotransferase class I/classII large" evidence="8">
    <location>
        <begin position="33"/>
        <end position="360"/>
    </location>
</feature>
<evidence type="ECO:0000256" key="5">
    <source>
        <dbReference type="ARBA" id="ARBA00022898"/>
    </source>
</evidence>
<dbReference type="Proteomes" id="UP001068021">
    <property type="component" value="Unassembled WGS sequence"/>
</dbReference>
<dbReference type="GO" id="GO:0000105">
    <property type="term" value="P:L-histidine biosynthetic process"/>
    <property type="evidence" value="ECO:0007669"/>
    <property type="project" value="UniProtKB-UniRule"/>
</dbReference>
<keyword evidence="3 7" id="KW-0028">Amino-acid biosynthesis</keyword>
<evidence type="ECO:0000256" key="6">
    <source>
        <dbReference type="ARBA" id="ARBA00023102"/>
    </source>
</evidence>
<keyword evidence="4 7" id="KW-0808">Transferase</keyword>
<dbReference type="PANTHER" id="PTHR42885:SF2">
    <property type="entry name" value="HISTIDINOL-PHOSPHATE AMINOTRANSFERASE"/>
    <property type="match status" value="1"/>
</dbReference>
<dbReference type="InterPro" id="IPR015422">
    <property type="entry name" value="PyrdxlP-dep_Trfase_small"/>
</dbReference>
<comment type="pathway">
    <text evidence="7">Amino-acid biosynthesis; L-histidine biosynthesis; L-histidine from 5-phospho-alpha-D-ribose 1-diphosphate: step 7/9.</text>
</comment>
<feature type="modified residue" description="N6-(pyridoxal phosphate)lysine" evidence="7">
    <location>
        <position position="222"/>
    </location>
</feature>
<dbReference type="EMBL" id="JAPVER010000018">
    <property type="protein sequence ID" value="MCZ3364968.1"/>
    <property type="molecule type" value="Genomic_DNA"/>
</dbReference>
<dbReference type="Pfam" id="PF00155">
    <property type="entry name" value="Aminotran_1_2"/>
    <property type="match status" value="1"/>
</dbReference>
<sequence>MVKVKETVKKLDPYVPGKSIPEIAQKYNLDPETIIKLGSNENPLGPSEKSMEAIKESLQLISQYPETNLEPLKEKLALYSGVDSSNIIIGGDGADEILDVLGKTLIEPGDEFIVPLPSYMYYEFTLKIHGGVPVYARWDMEKNELDVDSIIAALSEKTKIIFLCTPNNPSGTLIDKRDIKRVLESTDALVVADEAYFEFSEVNNVDLIKDYDNLLLLRTFSKVFGLSGMRIGYAISNPEFIEYMHRVKPVFSLTKLSYEAASAVLDDKEYIQESIEIGIQSREFLYENMSKFDKLDVYPSKSNYLLVGVKETGMTSSEFAEELLKRGVIVRDCASFKGLDEYWVRVSVGTMEEDARFIEILADLIG</sequence>
<dbReference type="Gene3D" id="3.90.1150.10">
    <property type="entry name" value="Aspartate Aminotransferase, domain 1"/>
    <property type="match status" value="1"/>
</dbReference>
<dbReference type="EMBL" id="JAPVES010000030">
    <property type="protein sequence ID" value="MCZ3372723.1"/>
    <property type="molecule type" value="Genomic_DNA"/>
</dbReference>
<dbReference type="AlphaFoldDB" id="A0A9E5A6W7"/>
<comment type="catalytic activity">
    <reaction evidence="7">
        <text>L-histidinol phosphate + 2-oxoglutarate = 3-(imidazol-4-yl)-2-oxopropyl phosphate + L-glutamate</text>
        <dbReference type="Rhea" id="RHEA:23744"/>
        <dbReference type="ChEBI" id="CHEBI:16810"/>
        <dbReference type="ChEBI" id="CHEBI:29985"/>
        <dbReference type="ChEBI" id="CHEBI:57766"/>
        <dbReference type="ChEBI" id="CHEBI:57980"/>
        <dbReference type="EC" id="2.6.1.9"/>
    </reaction>
</comment>
<dbReference type="CDD" id="cd00609">
    <property type="entry name" value="AAT_like"/>
    <property type="match status" value="1"/>
</dbReference>
<dbReference type="GO" id="GO:0030170">
    <property type="term" value="F:pyridoxal phosphate binding"/>
    <property type="evidence" value="ECO:0007669"/>
    <property type="project" value="InterPro"/>
</dbReference>